<feature type="domain" description="DNA replication/recombination mediator RecO N-terminal" evidence="8">
    <location>
        <begin position="1"/>
        <end position="75"/>
    </location>
</feature>
<dbReference type="Gene3D" id="2.40.50.140">
    <property type="entry name" value="Nucleic acid-binding proteins"/>
    <property type="match status" value="1"/>
</dbReference>
<dbReference type="Gene3D" id="1.20.1440.120">
    <property type="entry name" value="Recombination protein O, C-terminal domain"/>
    <property type="match status" value="1"/>
</dbReference>
<evidence type="ECO:0000256" key="6">
    <source>
        <dbReference type="ARBA" id="ARBA00033409"/>
    </source>
</evidence>
<dbReference type="PANTHER" id="PTHR33991:SF1">
    <property type="entry name" value="DNA REPAIR PROTEIN RECO"/>
    <property type="match status" value="1"/>
</dbReference>
<dbReference type="HAMAP" id="MF_00201">
    <property type="entry name" value="RecO"/>
    <property type="match status" value="1"/>
</dbReference>
<dbReference type="InterPro" id="IPR042242">
    <property type="entry name" value="RecO_C"/>
</dbReference>
<evidence type="ECO:0000256" key="3">
    <source>
        <dbReference type="ARBA" id="ARBA00022763"/>
    </source>
</evidence>
<evidence type="ECO:0000256" key="5">
    <source>
        <dbReference type="ARBA" id="ARBA00023204"/>
    </source>
</evidence>
<dbReference type="Proteomes" id="UP000197153">
    <property type="component" value="Chromosome 1"/>
</dbReference>
<evidence type="ECO:0000313" key="9">
    <source>
        <dbReference type="EMBL" id="ASG20594.1"/>
    </source>
</evidence>
<reference evidence="9 10" key="1">
    <citation type="submission" date="2017-06" db="EMBL/GenBank/DDBJ databases">
        <title>Complete genome sequence of Nitrospirillum amazonense strain CBAmC, an endophytic nitrogen-fixing and plant growth-promoting bacterium, isolated from sugarcane.</title>
        <authorList>
            <person name="Schwab S."/>
            <person name="dos Santos Teixeira K.R."/>
            <person name="Simoes Araujo J.L."/>
            <person name="Soares Vidal M."/>
            <person name="Borges de Freitas H.R."/>
            <person name="Rivello Crivelaro A.L."/>
            <person name="Bueno de Camargo Nunes A."/>
            <person name="dos Santos C.M."/>
            <person name="Palmeira da Silva Rosa D."/>
            <person name="da Silva Padilha D."/>
            <person name="da Silva E."/>
            <person name="Araujo Terra L."/>
            <person name="Soares Mendes V."/>
            <person name="Farinelli L."/>
            <person name="Magalhaes Cruz L."/>
            <person name="Baldani J.I."/>
        </authorList>
    </citation>
    <scope>NUCLEOTIDE SEQUENCE [LARGE SCALE GENOMIC DNA]</scope>
    <source>
        <strain evidence="9 10">CBAmC</strain>
    </source>
</reference>
<protein>
    <recommendedName>
        <fullName evidence="2 7">DNA repair protein RecO</fullName>
    </recommendedName>
    <alternativeName>
        <fullName evidence="6 7">Recombination protein O</fullName>
    </alternativeName>
</protein>
<sequence length="261" mass="28120">MEWTDDAIVLSARPFGDTAALVVMLTREHGRHAGVLHGGQSSRYRGALEPGAQVTARWRARTADQLGTWTVEPVRSATGLYLDDPLRLAAIVAATALMDAMLAEREAHPGLYDATLALFAALDLDIWPAVYVRWEVGLLEEAGFGLDLTQCASTGQPVGNPNDQLAYVSPRTGRAVSASAGEPYRDKLLPLPGFLIGLGFQGGGEEDVAAGLRLTGYFLERHVFAQRHAEVPPARQRLVERYLRANGLPVPGIDGAEPQET</sequence>
<comment type="similarity">
    <text evidence="1 7">Belongs to the RecO family.</text>
</comment>
<dbReference type="GO" id="GO:0006310">
    <property type="term" value="P:DNA recombination"/>
    <property type="evidence" value="ECO:0007669"/>
    <property type="project" value="UniProtKB-UniRule"/>
</dbReference>
<dbReference type="SUPFAM" id="SSF57863">
    <property type="entry name" value="ArfGap/RecO-like zinc finger"/>
    <property type="match status" value="1"/>
</dbReference>
<evidence type="ECO:0000256" key="1">
    <source>
        <dbReference type="ARBA" id="ARBA00007452"/>
    </source>
</evidence>
<evidence type="ECO:0000313" key="10">
    <source>
        <dbReference type="Proteomes" id="UP000197153"/>
    </source>
</evidence>
<dbReference type="NCBIfam" id="TIGR00613">
    <property type="entry name" value="reco"/>
    <property type="match status" value="1"/>
</dbReference>
<keyword evidence="4 7" id="KW-0233">DNA recombination</keyword>
<keyword evidence="3 7" id="KW-0227">DNA damage</keyword>
<dbReference type="GO" id="GO:0006302">
    <property type="term" value="P:double-strand break repair"/>
    <property type="evidence" value="ECO:0007669"/>
    <property type="project" value="TreeGrafter"/>
</dbReference>
<dbReference type="InterPro" id="IPR022572">
    <property type="entry name" value="DNA_rep/recomb_RecO_N"/>
</dbReference>
<proteinExistence type="inferred from homology"/>
<dbReference type="EMBL" id="CP022110">
    <property type="protein sequence ID" value="ASG20594.1"/>
    <property type="molecule type" value="Genomic_DNA"/>
</dbReference>
<organism evidence="9 10">
    <name type="scientific">Nitrospirillum viridazoti CBAmc</name>
    <dbReference type="NCBI Taxonomy" id="1441467"/>
    <lineage>
        <taxon>Bacteria</taxon>
        <taxon>Pseudomonadati</taxon>
        <taxon>Pseudomonadota</taxon>
        <taxon>Alphaproteobacteria</taxon>
        <taxon>Rhodospirillales</taxon>
        <taxon>Azospirillaceae</taxon>
        <taxon>Nitrospirillum</taxon>
        <taxon>Nitrospirillum viridazoti</taxon>
    </lineage>
</organism>
<dbReference type="InterPro" id="IPR012340">
    <property type="entry name" value="NA-bd_OB-fold"/>
</dbReference>
<evidence type="ECO:0000256" key="7">
    <source>
        <dbReference type="HAMAP-Rule" id="MF_00201"/>
    </source>
</evidence>
<name>A0A248JQV4_9PROT</name>
<evidence type="ECO:0000259" key="8">
    <source>
        <dbReference type="Pfam" id="PF11967"/>
    </source>
</evidence>
<evidence type="ECO:0000256" key="4">
    <source>
        <dbReference type="ARBA" id="ARBA00023172"/>
    </source>
</evidence>
<dbReference type="AlphaFoldDB" id="A0A248JQV4"/>
<dbReference type="PANTHER" id="PTHR33991">
    <property type="entry name" value="DNA REPAIR PROTEIN RECO"/>
    <property type="match status" value="1"/>
</dbReference>
<evidence type="ECO:0000256" key="2">
    <source>
        <dbReference type="ARBA" id="ARBA00021310"/>
    </source>
</evidence>
<dbReference type="InterPro" id="IPR037278">
    <property type="entry name" value="ARFGAP/RecO"/>
</dbReference>
<keyword evidence="10" id="KW-1185">Reference proteome</keyword>
<keyword evidence="5 7" id="KW-0234">DNA repair</keyword>
<gene>
    <name evidence="7" type="primary">recO</name>
    <name evidence="9" type="ORF">Y958_07075</name>
</gene>
<dbReference type="InterPro" id="IPR003717">
    <property type="entry name" value="RecO"/>
</dbReference>
<dbReference type="SUPFAM" id="SSF50249">
    <property type="entry name" value="Nucleic acid-binding proteins"/>
    <property type="match status" value="1"/>
</dbReference>
<dbReference type="GO" id="GO:0043590">
    <property type="term" value="C:bacterial nucleoid"/>
    <property type="evidence" value="ECO:0007669"/>
    <property type="project" value="TreeGrafter"/>
</dbReference>
<dbReference type="Pfam" id="PF11967">
    <property type="entry name" value="RecO_N"/>
    <property type="match status" value="1"/>
</dbReference>
<dbReference type="Pfam" id="PF02565">
    <property type="entry name" value="RecO_C"/>
    <property type="match status" value="1"/>
</dbReference>
<dbReference type="RefSeq" id="WP_088871442.1">
    <property type="nucleotide sequence ID" value="NZ_CP022110.1"/>
</dbReference>
<comment type="function">
    <text evidence="7">Involved in DNA repair and RecF pathway recombination.</text>
</comment>
<dbReference type="KEGG" id="nao:Y958_07075"/>
<accession>A0A248JQV4</accession>